<evidence type="ECO:0000256" key="4">
    <source>
        <dbReference type="ARBA" id="ARBA00022490"/>
    </source>
</evidence>
<keyword evidence="5" id="KW-0734">Signal transduction inhibitor</keyword>
<dbReference type="PANTHER" id="PTHR10845">
    <property type="entry name" value="REGULATOR OF G PROTEIN SIGNALING"/>
    <property type="match status" value="1"/>
</dbReference>
<evidence type="ECO:0000256" key="10">
    <source>
        <dbReference type="ARBA" id="ARBA00023242"/>
    </source>
</evidence>
<evidence type="ECO:0000256" key="7">
    <source>
        <dbReference type="ARBA" id="ARBA00023136"/>
    </source>
</evidence>
<evidence type="ECO:0000256" key="3">
    <source>
        <dbReference type="ARBA" id="ARBA00004635"/>
    </source>
</evidence>
<evidence type="ECO:0000256" key="13">
    <source>
        <dbReference type="ARBA" id="ARBA00062637"/>
    </source>
</evidence>
<keyword evidence="4" id="KW-0963">Cytoplasm</keyword>
<feature type="compositionally biased region" description="Basic and acidic residues" evidence="15">
    <location>
        <begin position="76"/>
        <end position="96"/>
    </location>
</feature>
<dbReference type="Proteomes" id="UP000265200">
    <property type="component" value="Chromosome 7"/>
</dbReference>
<dbReference type="AlphaFoldDB" id="A0A3P9JQB0"/>
<dbReference type="SMART" id="SM00315">
    <property type="entry name" value="RGS"/>
    <property type="match status" value="1"/>
</dbReference>
<dbReference type="GO" id="GO:0007186">
    <property type="term" value="P:G protein-coupled receptor signaling pathway"/>
    <property type="evidence" value="ECO:0007669"/>
    <property type="project" value="UniProtKB-ARBA"/>
</dbReference>
<reference evidence="17" key="4">
    <citation type="submission" date="2025-09" db="UniProtKB">
        <authorList>
            <consortium name="Ensembl"/>
        </authorList>
    </citation>
    <scope>IDENTIFICATION</scope>
    <source>
        <strain evidence="17">HSOK</strain>
    </source>
</reference>
<comment type="subunit">
    <text evidence="13">Forms a complex with G(alpha)z/i2 subunits and mu-opioid receptors; the formation of this complex results in mu-opioid receptor desensitization. Interacts with OPRM1.</text>
</comment>
<dbReference type="Gene3D" id="1.10.167.10">
    <property type="entry name" value="Regulator of G-protein Signalling 4, domain 2"/>
    <property type="match status" value="1"/>
</dbReference>
<dbReference type="SUPFAM" id="SSF48097">
    <property type="entry name" value="Regulator of G-protein signaling, RGS"/>
    <property type="match status" value="1"/>
</dbReference>
<comment type="function">
    <text evidence="12">Inhibits signal transduction by increasing the GTPase activity of G protein alpha subunits thereby driving them into their inactive GDP-bound form. Binds selectively to G(z)-alpha and G(alpha)-i2 subunits, accelerates their GTPase activity and regulates their signaling activities. The G(z)-alpha activity is inhibited by the phosphorylation and palmitoylation of the G-protein. Negatively regulates mu-opioid receptor-mediated activation of the G-proteins.</text>
</comment>
<dbReference type="CDD" id="cd08718">
    <property type="entry name" value="RGS_RZ-like"/>
    <property type="match status" value="1"/>
</dbReference>
<keyword evidence="9" id="KW-0325">Glycoprotein</keyword>
<evidence type="ECO:0000256" key="15">
    <source>
        <dbReference type="SAM" id="MobiDB-lite"/>
    </source>
</evidence>
<keyword evidence="7" id="KW-0472">Membrane</keyword>
<comment type="subcellular location">
    <subcellularLocation>
        <location evidence="2">Cytoplasm</location>
    </subcellularLocation>
    <subcellularLocation>
        <location evidence="3">Membrane</location>
        <topology evidence="3">Lipid-anchor</topology>
    </subcellularLocation>
    <subcellularLocation>
        <location evidence="1">Nucleus</location>
    </subcellularLocation>
</comment>
<dbReference type="Pfam" id="PF00615">
    <property type="entry name" value="RGS"/>
    <property type="match status" value="1"/>
</dbReference>
<dbReference type="InterPro" id="IPR044926">
    <property type="entry name" value="RGS_subdomain_2"/>
</dbReference>
<evidence type="ECO:0000256" key="1">
    <source>
        <dbReference type="ARBA" id="ARBA00004123"/>
    </source>
</evidence>
<dbReference type="PANTHER" id="PTHR10845:SF145">
    <property type="entry name" value="REGULATOR OF G-PROTEIN SIGNALING 19"/>
    <property type="match status" value="1"/>
</dbReference>
<reference evidence="17" key="3">
    <citation type="submission" date="2025-08" db="UniProtKB">
        <authorList>
            <consortium name="Ensembl"/>
        </authorList>
    </citation>
    <scope>IDENTIFICATION</scope>
    <source>
        <strain evidence="17">HSOK</strain>
    </source>
</reference>
<dbReference type="InterPro" id="IPR016137">
    <property type="entry name" value="RGS"/>
</dbReference>
<proteinExistence type="predicted"/>
<dbReference type="FunFam" id="1.10.196.10:FF:000001">
    <property type="entry name" value="Regulator of G-protein signaling 8"/>
    <property type="match status" value="1"/>
</dbReference>
<evidence type="ECO:0000256" key="12">
    <source>
        <dbReference type="ARBA" id="ARBA00055468"/>
    </source>
</evidence>
<keyword evidence="6" id="KW-0832">Ubl conjugation</keyword>
<dbReference type="InterPro" id="IPR036305">
    <property type="entry name" value="RGS_sf"/>
</dbReference>
<dbReference type="GO" id="GO:0005634">
    <property type="term" value="C:nucleus"/>
    <property type="evidence" value="ECO:0007669"/>
    <property type="project" value="UniProtKB-SubCell"/>
</dbReference>
<evidence type="ECO:0000256" key="14">
    <source>
        <dbReference type="ARBA" id="ARBA00069194"/>
    </source>
</evidence>
<sequence>MNVELRACALLTVSARAASSLPLSPPFLAVSLPRSLWEKPKQGGDQQKGEEEYSFQHSGGGRLLRKYIFKYLSGGGKEKKNPQRTGAERHWSERQYPHGCASESAADTALRTPLMRRLNEEERRKRRRRWKKISQDNKMEPINCEACTKPSVEEIRLWSQSFDKLMRNPAGRNVFREFLRTEYSEENMLFWLACEDLKQEANKSAIEEKACSIYEDYISILSPKEVSLDARVREVINRKMQDPTPHTFEDAQLQIYTLMHRDSYPRFLSSNIYKALIHGGSRTSSES</sequence>
<dbReference type="Ensembl" id="ENSORLT00015028474.1">
    <property type="protein sequence ID" value="ENSORLP00015034551.1"/>
    <property type="gene ID" value="ENSORLG00015020632.1"/>
</dbReference>
<name>A0A3P9JQB0_ORYLA</name>
<evidence type="ECO:0000259" key="16">
    <source>
        <dbReference type="PROSITE" id="PS50132"/>
    </source>
</evidence>
<dbReference type="PROSITE" id="PS50132">
    <property type="entry name" value="RGS"/>
    <property type="match status" value="1"/>
</dbReference>
<reference key="1">
    <citation type="journal article" date="2007" name="Nature">
        <title>The medaka draft genome and insights into vertebrate genome evolution.</title>
        <authorList>
            <person name="Kasahara M."/>
            <person name="Naruse K."/>
            <person name="Sasaki S."/>
            <person name="Nakatani Y."/>
            <person name="Qu W."/>
            <person name="Ahsan B."/>
            <person name="Yamada T."/>
            <person name="Nagayasu Y."/>
            <person name="Doi K."/>
            <person name="Kasai Y."/>
            <person name="Jindo T."/>
            <person name="Kobayashi D."/>
            <person name="Shimada A."/>
            <person name="Toyoda A."/>
            <person name="Kuroki Y."/>
            <person name="Fujiyama A."/>
            <person name="Sasaki T."/>
            <person name="Shimizu A."/>
            <person name="Asakawa S."/>
            <person name="Shimizu N."/>
            <person name="Hashimoto S."/>
            <person name="Yang J."/>
            <person name="Lee Y."/>
            <person name="Matsushima K."/>
            <person name="Sugano S."/>
            <person name="Sakaizumi M."/>
            <person name="Narita T."/>
            <person name="Ohishi K."/>
            <person name="Haga S."/>
            <person name="Ohta F."/>
            <person name="Nomoto H."/>
            <person name="Nogata K."/>
            <person name="Morishita T."/>
            <person name="Endo T."/>
            <person name="Shin-I T."/>
            <person name="Takeda H."/>
            <person name="Morishita S."/>
            <person name="Kohara Y."/>
        </authorList>
    </citation>
    <scope>NUCLEOTIDE SEQUENCE [LARGE SCALE GENOMIC DNA]</scope>
    <source>
        <strain>Hd-rR</strain>
    </source>
</reference>
<evidence type="ECO:0000256" key="11">
    <source>
        <dbReference type="ARBA" id="ARBA00023288"/>
    </source>
</evidence>
<keyword evidence="11" id="KW-0449">Lipoprotein</keyword>
<keyword evidence="8" id="KW-0564">Palmitate</keyword>
<dbReference type="GO" id="GO:0009968">
    <property type="term" value="P:negative regulation of signal transduction"/>
    <property type="evidence" value="ECO:0007669"/>
    <property type="project" value="UniProtKB-KW"/>
</dbReference>
<evidence type="ECO:0000256" key="5">
    <source>
        <dbReference type="ARBA" id="ARBA00022700"/>
    </source>
</evidence>
<keyword evidence="10" id="KW-0539">Nucleus</keyword>
<dbReference type="GO" id="GO:0016020">
    <property type="term" value="C:membrane"/>
    <property type="evidence" value="ECO:0007669"/>
    <property type="project" value="UniProtKB-SubCell"/>
</dbReference>
<organism evidence="17 18">
    <name type="scientific">Oryzias latipes</name>
    <name type="common">Japanese rice fish</name>
    <name type="synonym">Japanese killifish</name>
    <dbReference type="NCBI Taxonomy" id="8090"/>
    <lineage>
        <taxon>Eukaryota</taxon>
        <taxon>Metazoa</taxon>
        <taxon>Chordata</taxon>
        <taxon>Craniata</taxon>
        <taxon>Vertebrata</taxon>
        <taxon>Euteleostomi</taxon>
        <taxon>Actinopterygii</taxon>
        <taxon>Neopterygii</taxon>
        <taxon>Teleostei</taxon>
        <taxon>Neoteleostei</taxon>
        <taxon>Acanthomorphata</taxon>
        <taxon>Ovalentaria</taxon>
        <taxon>Atherinomorphae</taxon>
        <taxon>Beloniformes</taxon>
        <taxon>Adrianichthyidae</taxon>
        <taxon>Oryziinae</taxon>
        <taxon>Oryzias</taxon>
    </lineage>
</organism>
<protein>
    <recommendedName>
        <fullName evidence="14">Regulator of G-protein signaling 20</fullName>
    </recommendedName>
</protein>
<reference evidence="17 18" key="2">
    <citation type="submission" date="2017-04" db="EMBL/GenBank/DDBJ databases">
        <title>CpG methylation of centromeres and impact of large insertions on vertebrate speciation.</title>
        <authorList>
            <person name="Ichikawa K."/>
            <person name="Yoshimura J."/>
            <person name="Morishita S."/>
        </authorList>
    </citation>
    <scope>NUCLEOTIDE SEQUENCE</scope>
    <source>
        <strain evidence="17 18">HSOK</strain>
    </source>
</reference>
<accession>A0A3P9JQB0</accession>
<evidence type="ECO:0000313" key="17">
    <source>
        <dbReference type="Ensembl" id="ENSORLP00015034551.1"/>
    </source>
</evidence>
<dbReference type="GO" id="GO:0005737">
    <property type="term" value="C:cytoplasm"/>
    <property type="evidence" value="ECO:0007669"/>
    <property type="project" value="UniProtKB-SubCell"/>
</dbReference>
<feature type="domain" description="RGS" evidence="16">
    <location>
        <begin position="161"/>
        <end position="277"/>
    </location>
</feature>
<feature type="region of interest" description="Disordered" evidence="15">
    <location>
        <begin position="75"/>
        <end position="98"/>
    </location>
</feature>
<evidence type="ECO:0000256" key="9">
    <source>
        <dbReference type="ARBA" id="ARBA00023180"/>
    </source>
</evidence>
<evidence type="ECO:0000256" key="2">
    <source>
        <dbReference type="ARBA" id="ARBA00004496"/>
    </source>
</evidence>
<evidence type="ECO:0000313" key="18">
    <source>
        <dbReference type="Proteomes" id="UP000265200"/>
    </source>
</evidence>
<dbReference type="PRINTS" id="PR01301">
    <property type="entry name" value="RGSPROTEIN"/>
</dbReference>
<evidence type="ECO:0000256" key="6">
    <source>
        <dbReference type="ARBA" id="ARBA00022843"/>
    </source>
</evidence>
<evidence type="ECO:0000256" key="8">
    <source>
        <dbReference type="ARBA" id="ARBA00023139"/>
    </source>
</evidence>
<dbReference type="FunFam" id="1.10.167.10:FF:000015">
    <property type="entry name" value="Regulator of G-protein signaling 17"/>
    <property type="match status" value="1"/>
</dbReference>